<feature type="region of interest" description="Disordered" evidence="2">
    <location>
        <begin position="186"/>
        <end position="209"/>
    </location>
</feature>
<dbReference type="PANTHER" id="PTHR43804:SF9">
    <property type="entry name" value="PEPTIDE CHAIN RELEASE FACTOR HOMOLOG-RELATED"/>
    <property type="match status" value="1"/>
</dbReference>
<dbReference type="OrthoDB" id="9815709at2"/>
<dbReference type="GO" id="GO:0003747">
    <property type="term" value="F:translation release factor activity"/>
    <property type="evidence" value="ECO:0007669"/>
    <property type="project" value="InterPro"/>
</dbReference>
<dbReference type="Gene3D" id="3.30.70.1660">
    <property type="match status" value="1"/>
</dbReference>
<sequence length="209" mass="23504">MILLQLSSGQGPAECCRAVALAVSHITRQCHKAGVGLTAIETTFSDNKEGYKSILLRLNSADGDAIASQLAHQWQGSMLWVCQSPYRPRHKRKNWFFSGTVTKLDEHSMSQQITFQRCRASGAGGQHVNTTDSAVRATHTETGISVRVQSERSQHANKRIAIALIHNKLEAMKSQQRHDQAKMRWQQHQTLERGAPKRTFTGEQFKEKR</sequence>
<dbReference type="Gene3D" id="3.30.160.20">
    <property type="match status" value="1"/>
</dbReference>
<dbReference type="NCBIfam" id="TIGR03072">
    <property type="entry name" value="release_prfH"/>
    <property type="match status" value="1"/>
</dbReference>
<comment type="caution">
    <text evidence="4">The sequence shown here is derived from an EMBL/GenBank/DDBJ whole genome shotgun (WGS) entry which is preliminary data.</text>
</comment>
<feature type="domain" description="Prokaryotic-type class I peptide chain release factors" evidence="3">
    <location>
        <begin position="119"/>
        <end position="135"/>
    </location>
</feature>
<dbReference type="InterPro" id="IPR000352">
    <property type="entry name" value="Pep_chain_release_fac_I"/>
</dbReference>
<proteinExistence type="inferred from homology"/>
<dbReference type="InterPro" id="IPR045853">
    <property type="entry name" value="Pep_chain_release_fac_I_sf"/>
</dbReference>
<dbReference type="AlphaFoldDB" id="A0A0L0ESX3"/>
<dbReference type="PROSITE" id="PS00745">
    <property type="entry name" value="RF_PROK_I"/>
    <property type="match status" value="1"/>
</dbReference>
<dbReference type="EMBL" id="LFZX01000102">
    <property type="protein sequence ID" value="KNC66998.1"/>
    <property type="molecule type" value="Genomic_DNA"/>
</dbReference>
<organism evidence="4 5">
    <name type="scientific">Pseudoalteromonas rubra</name>
    <dbReference type="NCBI Taxonomy" id="43658"/>
    <lineage>
        <taxon>Bacteria</taxon>
        <taxon>Pseudomonadati</taxon>
        <taxon>Pseudomonadota</taxon>
        <taxon>Gammaproteobacteria</taxon>
        <taxon>Alteromonadales</taxon>
        <taxon>Pseudoalteromonadaceae</taxon>
        <taxon>Pseudoalteromonas</taxon>
    </lineage>
</organism>
<dbReference type="Proteomes" id="UP000036850">
    <property type="component" value="Unassembled WGS sequence"/>
</dbReference>
<evidence type="ECO:0000313" key="5">
    <source>
        <dbReference type="Proteomes" id="UP000036850"/>
    </source>
</evidence>
<name>A0A0L0ESX3_9GAMM</name>
<dbReference type="SUPFAM" id="SSF75620">
    <property type="entry name" value="Release factor"/>
    <property type="match status" value="1"/>
</dbReference>
<evidence type="ECO:0000259" key="3">
    <source>
        <dbReference type="PROSITE" id="PS00745"/>
    </source>
</evidence>
<evidence type="ECO:0000313" key="4">
    <source>
        <dbReference type="EMBL" id="KNC66998.1"/>
    </source>
</evidence>
<dbReference type="InterPro" id="IPR017509">
    <property type="entry name" value="PrfH"/>
</dbReference>
<evidence type="ECO:0000256" key="1">
    <source>
        <dbReference type="ARBA" id="ARBA00010835"/>
    </source>
</evidence>
<gene>
    <name evidence="4" type="ORF">AC626_13545</name>
</gene>
<protein>
    <submittedName>
        <fullName evidence="4">Peptide chain release factor H</fullName>
    </submittedName>
</protein>
<dbReference type="Pfam" id="PF00472">
    <property type="entry name" value="RF-1"/>
    <property type="match status" value="1"/>
</dbReference>
<evidence type="ECO:0000256" key="2">
    <source>
        <dbReference type="SAM" id="MobiDB-lite"/>
    </source>
</evidence>
<comment type="similarity">
    <text evidence="1">Belongs to the prokaryotic/mitochondrial release factor family.</text>
</comment>
<dbReference type="InterPro" id="IPR050057">
    <property type="entry name" value="Prokaryotic/Mito_RF"/>
</dbReference>
<reference evidence="5" key="1">
    <citation type="submission" date="2015-07" db="EMBL/GenBank/DDBJ databases">
        <title>Draft genome sequence of a Pseudoalteromonas rubra strain, OCN096, isolated from Kaneohe Bay, Oahu, Hawaii.</title>
        <authorList>
            <person name="Beurmann S."/>
            <person name="Ushijima B."/>
            <person name="Belcaid M."/>
            <person name="Callahan S.M."/>
            <person name="Aeby G.S."/>
        </authorList>
    </citation>
    <scope>NUCLEOTIDE SEQUENCE [LARGE SCALE GENOMIC DNA]</scope>
    <source>
        <strain evidence="5">OCN096</strain>
    </source>
</reference>
<dbReference type="PANTHER" id="PTHR43804">
    <property type="entry name" value="LD18447P"/>
    <property type="match status" value="1"/>
</dbReference>
<accession>A0A0L0ESX3</accession>
<dbReference type="PATRIC" id="fig|43658.6.peg.5318"/>